<dbReference type="AlphaFoldDB" id="A0A6B3N7I2"/>
<keyword evidence="2" id="KW-0812">Transmembrane</keyword>
<evidence type="ECO:0000313" key="3">
    <source>
        <dbReference type="EMBL" id="NER29079.1"/>
    </source>
</evidence>
<name>A0A6B3N7I2_9CYAN</name>
<keyword evidence="2" id="KW-1133">Transmembrane helix</keyword>
<keyword evidence="2" id="KW-0472">Membrane</keyword>
<sequence>MNDNHLEELLTNFSTSDTNEEEQLEQTPEQRDEERLEEDIERTFTSRRLTNNLLLTMLLSSGNIGSIHFLMRMGLPAIGSTLLGAVVAVISFGNALTKISIRDGCPYVGRDFAIALAQTGCVGGSVFFGSSQYRKIAKTSSEGKKAFTQEVKDTYYAHLQPRETPLFMGAGIVGGLTLLLMLGVLLGRRVNSGY</sequence>
<protein>
    <submittedName>
        <fullName evidence="3">Uncharacterized protein</fullName>
    </submittedName>
</protein>
<gene>
    <name evidence="3" type="ORF">F6J89_15945</name>
</gene>
<evidence type="ECO:0000256" key="2">
    <source>
        <dbReference type="SAM" id="Phobius"/>
    </source>
</evidence>
<organism evidence="3">
    <name type="scientific">Symploca sp. SIO1C4</name>
    <dbReference type="NCBI Taxonomy" id="2607765"/>
    <lineage>
        <taxon>Bacteria</taxon>
        <taxon>Bacillati</taxon>
        <taxon>Cyanobacteriota</taxon>
        <taxon>Cyanophyceae</taxon>
        <taxon>Coleofasciculales</taxon>
        <taxon>Coleofasciculaceae</taxon>
        <taxon>Symploca</taxon>
    </lineage>
</organism>
<reference evidence="3" key="1">
    <citation type="submission" date="2019-11" db="EMBL/GenBank/DDBJ databases">
        <title>Genomic insights into an expanded diversity of filamentous marine cyanobacteria reveals the extraordinary biosynthetic potential of Moorea and Okeania.</title>
        <authorList>
            <person name="Ferreira Leao T."/>
            <person name="Wang M."/>
            <person name="Moss N."/>
            <person name="Da Silva R."/>
            <person name="Sanders J."/>
            <person name="Nurk S."/>
            <person name="Gurevich A."/>
            <person name="Humphrey G."/>
            <person name="Reher R."/>
            <person name="Zhu Q."/>
            <person name="Belda-Ferre P."/>
            <person name="Glukhov E."/>
            <person name="Rex R."/>
            <person name="Dorrestein P.C."/>
            <person name="Knight R."/>
            <person name="Pevzner P."/>
            <person name="Gerwick W.H."/>
            <person name="Gerwick L."/>
        </authorList>
    </citation>
    <scope>NUCLEOTIDE SEQUENCE</scope>
    <source>
        <strain evidence="3">SIO1C4</strain>
    </source>
</reference>
<feature type="transmembrane region" description="Helical" evidence="2">
    <location>
        <begin position="108"/>
        <end position="128"/>
    </location>
</feature>
<dbReference type="EMBL" id="JAAHFQ010000306">
    <property type="protein sequence ID" value="NER29079.1"/>
    <property type="molecule type" value="Genomic_DNA"/>
</dbReference>
<feature type="transmembrane region" description="Helical" evidence="2">
    <location>
        <begin position="77"/>
        <end position="96"/>
    </location>
</feature>
<accession>A0A6B3N7I2</accession>
<feature type="transmembrane region" description="Helical" evidence="2">
    <location>
        <begin position="166"/>
        <end position="186"/>
    </location>
</feature>
<evidence type="ECO:0000256" key="1">
    <source>
        <dbReference type="SAM" id="MobiDB-lite"/>
    </source>
</evidence>
<comment type="caution">
    <text evidence="3">The sequence shown here is derived from an EMBL/GenBank/DDBJ whole genome shotgun (WGS) entry which is preliminary data.</text>
</comment>
<feature type="region of interest" description="Disordered" evidence="1">
    <location>
        <begin position="13"/>
        <end position="37"/>
    </location>
</feature>
<proteinExistence type="predicted"/>